<protein>
    <recommendedName>
        <fullName evidence="11">C2H2-type domain-containing protein</fullName>
    </recommendedName>
</protein>
<evidence type="ECO:0000256" key="8">
    <source>
        <dbReference type="ARBA" id="ARBA00023163"/>
    </source>
</evidence>
<dbReference type="PROSITE" id="PS50157">
    <property type="entry name" value="ZINC_FINGER_C2H2_2"/>
    <property type="match status" value="3"/>
</dbReference>
<dbReference type="Pfam" id="PF00096">
    <property type="entry name" value="zf-C2H2"/>
    <property type="match status" value="2"/>
</dbReference>
<keyword evidence="6" id="KW-0805">Transcription regulation</keyword>
<comment type="caution">
    <text evidence="12">The sequence shown here is derived from an EMBL/GenBank/DDBJ whole genome shotgun (WGS) entry which is preliminary data.</text>
</comment>
<evidence type="ECO:0000256" key="9">
    <source>
        <dbReference type="ARBA" id="ARBA00023242"/>
    </source>
</evidence>
<evidence type="ECO:0000256" key="10">
    <source>
        <dbReference type="PROSITE-ProRule" id="PRU00042"/>
    </source>
</evidence>
<evidence type="ECO:0000259" key="11">
    <source>
        <dbReference type="PROSITE" id="PS50157"/>
    </source>
</evidence>
<evidence type="ECO:0000256" key="2">
    <source>
        <dbReference type="ARBA" id="ARBA00022723"/>
    </source>
</evidence>
<comment type="subcellular location">
    <subcellularLocation>
        <location evidence="1">Nucleus</location>
    </subcellularLocation>
</comment>
<dbReference type="FunFam" id="3.30.160.60:FF:000646">
    <property type="entry name" value="Myeloid zinc finger 1"/>
    <property type="match status" value="1"/>
</dbReference>
<organism evidence="12 13">
    <name type="scientific">Nephila pilipes</name>
    <name type="common">Giant wood spider</name>
    <name type="synonym">Nephila maculata</name>
    <dbReference type="NCBI Taxonomy" id="299642"/>
    <lineage>
        <taxon>Eukaryota</taxon>
        <taxon>Metazoa</taxon>
        <taxon>Ecdysozoa</taxon>
        <taxon>Arthropoda</taxon>
        <taxon>Chelicerata</taxon>
        <taxon>Arachnida</taxon>
        <taxon>Araneae</taxon>
        <taxon>Araneomorphae</taxon>
        <taxon>Entelegynae</taxon>
        <taxon>Araneoidea</taxon>
        <taxon>Nephilidae</taxon>
        <taxon>Nephila</taxon>
    </lineage>
</organism>
<dbReference type="GO" id="GO:0003700">
    <property type="term" value="F:DNA-binding transcription factor activity"/>
    <property type="evidence" value="ECO:0007669"/>
    <property type="project" value="TreeGrafter"/>
</dbReference>
<evidence type="ECO:0000256" key="4">
    <source>
        <dbReference type="ARBA" id="ARBA00022771"/>
    </source>
</evidence>
<dbReference type="SMART" id="SM00355">
    <property type="entry name" value="ZnF_C2H2"/>
    <property type="match status" value="3"/>
</dbReference>
<dbReference type="InterPro" id="IPR013087">
    <property type="entry name" value="Znf_C2H2_type"/>
</dbReference>
<keyword evidence="13" id="KW-1185">Reference proteome</keyword>
<keyword evidence="4 10" id="KW-0863">Zinc-finger</keyword>
<dbReference type="OrthoDB" id="6077919at2759"/>
<dbReference type="GO" id="GO:0006357">
    <property type="term" value="P:regulation of transcription by RNA polymerase II"/>
    <property type="evidence" value="ECO:0007669"/>
    <property type="project" value="TreeGrafter"/>
</dbReference>
<keyword evidence="7" id="KW-0238">DNA-binding</keyword>
<reference evidence="12" key="1">
    <citation type="submission" date="2020-08" db="EMBL/GenBank/DDBJ databases">
        <title>Multicomponent nature underlies the extraordinary mechanical properties of spider dragline silk.</title>
        <authorList>
            <person name="Kono N."/>
            <person name="Nakamura H."/>
            <person name="Mori M."/>
            <person name="Yoshida Y."/>
            <person name="Ohtoshi R."/>
            <person name="Malay A.D."/>
            <person name="Moran D.A.P."/>
            <person name="Tomita M."/>
            <person name="Numata K."/>
            <person name="Arakawa K."/>
        </authorList>
    </citation>
    <scope>NUCLEOTIDE SEQUENCE</scope>
</reference>
<dbReference type="PANTHER" id="PTHR24390:SF235">
    <property type="entry name" value="GH09339P-RELATED"/>
    <property type="match status" value="1"/>
</dbReference>
<keyword evidence="9" id="KW-0539">Nucleus</keyword>
<keyword evidence="2" id="KW-0479">Metal-binding</keyword>
<evidence type="ECO:0000256" key="5">
    <source>
        <dbReference type="ARBA" id="ARBA00022833"/>
    </source>
</evidence>
<feature type="domain" description="C2H2-type" evidence="11">
    <location>
        <begin position="222"/>
        <end position="249"/>
    </location>
</feature>
<evidence type="ECO:0000256" key="1">
    <source>
        <dbReference type="ARBA" id="ARBA00004123"/>
    </source>
</evidence>
<dbReference type="Gene3D" id="3.30.160.60">
    <property type="entry name" value="Classic Zinc Finger"/>
    <property type="match status" value="3"/>
</dbReference>
<dbReference type="InterPro" id="IPR036236">
    <property type="entry name" value="Znf_C2H2_sf"/>
</dbReference>
<dbReference type="GO" id="GO:0000978">
    <property type="term" value="F:RNA polymerase II cis-regulatory region sequence-specific DNA binding"/>
    <property type="evidence" value="ECO:0007669"/>
    <property type="project" value="TreeGrafter"/>
</dbReference>
<dbReference type="FunFam" id="3.30.160.60:FF:000100">
    <property type="entry name" value="Zinc finger 45-like"/>
    <property type="match status" value="1"/>
</dbReference>
<evidence type="ECO:0000256" key="3">
    <source>
        <dbReference type="ARBA" id="ARBA00022737"/>
    </source>
</evidence>
<name>A0A8X6PPB7_NEPPI</name>
<gene>
    <name evidence="12" type="ORF">NPIL_19831</name>
</gene>
<sequence length="250" mass="29349">MSVSASLVNDCKAGFELWYKKSLLDELTGLGSWAFVIVENIKFDIEVNAPAYRTDNQKLKYCTFCKYSTRLTCFSFTQPVEENLLISHTAKKLDPQYYYCSQCTFYSQDEAEVLNHSCQKNVVKKSFFCAMCEKSFSQKHHLDYHMKVHTGDQPYACEDPKRKFIPVNIVTILRFKIFVMDYVFKESWKNFKIHFCDYCDYASVQKSALKRHALRHTGEKPYECKLCHKSFARKDTLQKHMLTHCDDMSP</sequence>
<evidence type="ECO:0000256" key="7">
    <source>
        <dbReference type="ARBA" id="ARBA00023125"/>
    </source>
</evidence>
<proteinExistence type="predicted"/>
<dbReference type="GO" id="GO:0005634">
    <property type="term" value="C:nucleus"/>
    <property type="evidence" value="ECO:0007669"/>
    <property type="project" value="UniProtKB-SubCell"/>
</dbReference>
<evidence type="ECO:0000256" key="6">
    <source>
        <dbReference type="ARBA" id="ARBA00023015"/>
    </source>
</evidence>
<dbReference type="GO" id="GO:0008270">
    <property type="term" value="F:zinc ion binding"/>
    <property type="evidence" value="ECO:0007669"/>
    <property type="project" value="UniProtKB-KW"/>
</dbReference>
<dbReference type="Proteomes" id="UP000887013">
    <property type="component" value="Unassembled WGS sequence"/>
</dbReference>
<evidence type="ECO:0000313" key="13">
    <source>
        <dbReference type="Proteomes" id="UP000887013"/>
    </source>
</evidence>
<dbReference type="PANTHER" id="PTHR24390">
    <property type="entry name" value="ZINC FINGER PROTEIN"/>
    <property type="match status" value="1"/>
</dbReference>
<accession>A0A8X6PPB7</accession>
<evidence type="ECO:0000313" key="12">
    <source>
        <dbReference type="EMBL" id="GFT77525.1"/>
    </source>
</evidence>
<feature type="domain" description="C2H2-type" evidence="11">
    <location>
        <begin position="127"/>
        <end position="154"/>
    </location>
</feature>
<dbReference type="PROSITE" id="PS00028">
    <property type="entry name" value="ZINC_FINGER_C2H2_1"/>
    <property type="match status" value="2"/>
</dbReference>
<feature type="domain" description="C2H2-type" evidence="11">
    <location>
        <begin position="194"/>
        <end position="221"/>
    </location>
</feature>
<dbReference type="AlphaFoldDB" id="A0A8X6PPB7"/>
<dbReference type="EMBL" id="BMAW01071313">
    <property type="protein sequence ID" value="GFT77525.1"/>
    <property type="molecule type" value="Genomic_DNA"/>
</dbReference>
<dbReference type="SUPFAM" id="SSF57667">
    <property type="entry name" value="beta-beta-alpha zinc fingers"/>
    <property type="match status" value="2"/>
</dbReference>
<keyword evidence="8" id="KW-0804">Transcription</keyword>
<keyword evidence="5" id="KW-0862">Zinc</keyword>
<keyword evidence="3" id="KW-0677">Repeat</keyword>